<feature type="transmembrane region" description="Helical" evidence="1">
    <location>
        <begin position="20"/>
        <end position="37"/>
    </location>
</feature>
<protein>
    <submittedName>
        <fullName evidence="2">Uncharacterized protein</fullName>
    </submittedName>
</protein>
<keyword evidence="1" id="KW-1133">Transmembrane helix</keyword>
<sequence length="91" mass="10215">MLLPLLLNPGDIALIPDLSYPVYGVGILLTGGVPSIIRQEAREPSLCFLWLVGLFSSCPYHITCQMLFQYFMASFTNLEGDNHTLNIRKKK</sequence>
<reference evidence="3" key="1">
    <citation type="submission" date="2018-02" db="EMBL/GenBank/DDBJ databases">
        <authorList>
            <person name="Hausmann B."/>
        </authorList>
    </citation>
    <scope>NUCLEOTIDE SEQUENCE [LARGE SCALE GENOMIC DNA]</scope>
    <source>
        <strain evidence="3">Peat soil MAG SbF1</strain>
    </source>
</reference>
<gene>
    <name evidence="2" type="ORF">SBF1_3940005</name>
</gene>
<evidence type="ECO:0000256" key="1">
    <source>
        <dbReference type="SAM" id="Phobius"/>
    </source>
</evidence>
<dbReference type="EMBL" id="OMOF01000328">
    <property type="protein sequence ID" value="SPF47762.1"/>
    <property type="molecule type" value="Genomic_DNA"/>
</dbReference>
<proteinExistence type="predicted"/>
<organism evidence="2 3">
    <name type="scientific">Candidatus Desulfosporosinus infrequens</name>
    <dbReference type="NCBI Taxonomy" id="2043169"/>
    <lineage>
        <taxon>Bacteria</taxon>
        <taxon>Bacillati</taxon>
        <taxon>Bacillota</taxon>
        <taxon>Clostridia</taxon>
        <taxon>Eubacteriales</taxon>
        <taxon>Desulfitobacteriaceae</taxon>
        <taxon>Desulfosporosinus</taxon>
    </lineage>
</organism>
<keyword evidence="1" id="KW-0812">Transmembrane</keyword>
<name>A0A2U3L786_9FIRM</name>
<evidence type="ECO:0000313" key="2">
    <source>
        <dbReference type="EMBL" id="SPF47762.1"/>
    </source>
</evidence>
<keyword evidence="1" id="KW-0472">Membrane</keyword>
<dbReference type="Proteomes" id="UP000238916">
    <property type="component" value="Unassembled WGS sequence"/>
</dbReference>
<accession>A0A2U3L786</accession>
<evidence type="ECO:0000313" key="3">
    <source>
        <dbReference type="Proteomes" id="UP000238916"/>
    </source>
</evidence>
<feature type="transmembrane region" description="Helical" evidence="1">
    <location>
        <begin position="49"/>
        <end position="72"/>
    </location>
</feature>
<dbReference type="OrthoDB" id="9813612at2"/>
<dbReference type="AlphaFoldDB" id="A0A2U3L786"/>